<accession>A0A2J6SXJ4</accession>
<reference evidence="1 2" key="1">
    <citation type="submission" date="2016-04" db="EMBL/GenBank/DDBJ databases">
        <title>A degradative enzymes factory behind the ericoid mycorrhizal symbiosis.</title>
        <authorList>
            <consortium name="DOE Joint Genome Institute"/>
            <person name="Martino E."/>
            <person name="Morin E."/>
            <person name="Grelet G."/>
            <person name="Kuo A."/>
            <person name="Kohler A."/>
            <person name="Daghino S."/>
            <person name="Barry K."/>
            <person name="Choi C."/>
            <person name="Cichocki N."/>
            <person name="Clum A."/>
            <person name="Copeland A."/>
            <person name="Hainaut M."/>
            <person name="Haridas S."/>
            <person name="Labutti K."/>
            <person name="Lindquist E."/>
            <person name="Lipzen A."/>
            <person name="Khouja H.-R."/>
            <person name="Murat C."/>
            <person name="Ohm R."/>
            <person name="Olson A."/>
            <person name="Spatafora J."/>
            <person name="Veneault-Fourrey C."/>
            <person name="Henrissat B."/>
            <person name="Grigoriev I."/>
            <person name="Martin F."/>
            <person name="Perotto S."/>
        </authorList>
    </citation>
    <scope>NUCLEOTIDE SEQUENCE [LARGE SCALE GENOMIC DNA]</scope>
    <source>
        <strain evidence="1 2">E</strain>
    </source>
</reference>
<dbReference type="AlphaFoldDB" id="A0A2J6SXJ4"/>
<dbReference type="GeneID" id="36595965"/>
<proteinExistence type="predicted"/>
<organism evidence="1 2">
    <name type="scientific">Hyaloscypha bicolor E</name>
    <dbReference type="NCBI Taxonomy" id="1095630"/>
    <lineage>
        <taxon>Eukaryota</taxon>
        <taxon>Fungi</taxon>
        <taxon>Dikarya</taxon>
        <taxon>Ascomycota</taxon>
        <taxon>Pezizomycotina</taxon>
        <taxon>Leotiomycetes</taxon>
        <taxon>Helotiales</taxon>
        <taxon>Hyaloscyphaceae</taxon>
        <taxon>Hyaloscypha</taxon>
        <taxon>Hyaloscypha bicolor</taxon>
    </lineage>
</organism>
<evidence type="ECO:0000313" key="2">
    <source>
        <dbReference type="Proteomes" id="UP000235371"/>
    </source>
</evidence>
<dbReference type="InParanoid" id="A0A2J6SXJ4"/>
<evidence type="ECO:0000313" key="1">
    <source>
        <dbReference type="EMBL" id="PMD55492.1"/>
    </source>
</evidence>
<protein>
    <submittedName>
        <fullName evidence="1">Uncharacterized protein</fullName>
    </submittedName>
</protein>
<sequence>MAALPHVPTASKELLLPDGHHLCEKDQSIPARSKLDLAITTAKHKRSIFWSTFPCSMWFETNAKVEVYCVNHQNCKFKHERGWQGVIIGKGIHGSINALLAWFKYKNKALKTSTPLMGLLTVCAECRGELDFWYEANHVDQIINRTSGSLILGLSDKEVEEVASSKAIIMEGALMDMIETVAIDGQWTKWHMLTPVFKN</sequence>
<gene>
    <name evidence="1" type="ORF">K444DRAFT_695748</name>
</gene>
<dbReference type="OrthoDB" id="3559212at2759"/>
<keyword evidence="2" id="KW-1185">Reference proteome</keyword>
<dbReference type="Proteomes" id="UP000235371">
    <property type="component" value="Unassembled WGS sequence"/>
</dbReference>
<dbReference type="EMBL" id="KZ613855">
    <property type="protein sequence ID" value="PMD55492.1"/>
    <property type="molecule type" value="Genomic_DNA"/>
</dbReference>
<name>A0A2J6SXJ4_9HELO</name>
<dbReference type="RefSeq" id="XP_024732396.1">
    <property type="nucleotide sequence ID" value="XM_024887889.1"/>
</dbReference>